<evidence type="ECO:0000313" key="2">
    <source>
        <dbReference type="Proteomes" id="UP001501175"/>
    </source>
</evidence>
<evidence type="ECO:0000313" key="1">
    <source>
        <dbReference type="EMBL" id="GAA4467206.1"/>
    </source>
</evidence>
<name>A0ABP8NH05_9BACT</name>
<dbReference type="Proteomes" id="UP001501175">
    <property type="component" value="Unassembled WGS sequence"/>
</dbReference>
<dbReference type="EMBL" id="BAABHD010000082">
    <property type="protein sequence ID" value="GAA4467206.1"/>
    <property type="molecule type" value="Genomic_DNA"/>
</dbReference>
<protein>
    <recommendedName>
        <fullName evidence="3">Outer membrane protein beta-barrel domain-containing protein</fullName>
    </recommendedName>
</protein>
<reference evidence="2" key="1">
    <citation type="journal article" date="2019" name="Int. J. Syst. Evol. Microbiol.">
        <title>The Global Catalogue of Microorganisms (GCM) 10K type strain sequencing project: providing services to taxonomists for standard genome sequencing and annotation.</title>
        <authorList>
            <consortium name="The Broad Institute Genomics Platform"/>
            <consortium name="The Broad Institute Genome Sequencing Center for Infectious Disease"/>
            <person name="Wu L."/>
            <person name="Ma J."/>
        </authorList>
    </citation>
    <scope>NUCLEOTIDE SEQUENCE [LARGE SCALE GENOMIC DNA]</scope>
    <source>
        <strain evidence="2">JCM 17927</strain>
    </source>
</reference>
<evidence type="ECO:0008006" key="3">
    <source>
        <dbReference type="Google" id="ProtNLM"/>
    </source>
</evidence>
<sequence>MVKRAQYTSGYKDWGYGYTYSRIPMKDRRTIVAVNVKAGFDVRLSRSGRSRFEMFTGLGLRYQSVGINYNVFSKGTYTDSQFSPSIVGGAALKF</sequence>
<keyword evidence="2" id="KW-1185">Reference proteome</keyword>
<accession>A0ABP8NH05</accession>
<organism evidence="1 2">
    <name type="scientific">Nibrella saemangeumensis</name>
    <dbReference type="NCBI Taxonomy" id="1084526"/>
    <lineage>
        <taxon>Bacteria</taxon>
        <taxon>Pseudomonadati</taxon>
        <taxon>Bacteroidota</taxon>
        <taxon>Cytophagia</taxon>
        <taxon>Cytophagales</taxon>
        <taxon>Spirosomataceae</taxon>
        <taxon>Nibrella</taxon>
    </lineage>
</organism>
<proteinExistence type="predicted"/>
<gene>
    <name evidence="1" type="ORF">GCM10023189_50420</name>
</gene>
<comment type="caution">
    <text evidence="1">The sequence shown here is derived from an EMBL/GenBank/DDBJ whole genome shotgun (WGS) entry which is preliminary data.</text>
</comment>